<dbReference type="InterPro" id="IPR036188">
    <property type="entry name" value="FAD/NAD-bd_sf"/>
</dbReference>
<dbReference type="Proteomes" id="UP000184096">
    <property type="component" value="Chromosome I"/>
</dbReference>
<dbReference type="SUPFAM" id="SSF54373">
    <property type="entry name" value="FAD-linked reductases, C-terminal domain"/>
    <property type="match status" value="1"/>
</dbReference>
<keyword evidence="5" id="KW-1185">Reference proteome</keyword>
<protein>
    <submittedName>
        <fullName evidence="4">Salicylate hydroxylase/6-hydroxynicotinate 3-monooxygenase</fullName>
    </submittedName>
</protein>
<dbReference type="Pfam" id="PF01494">
    <property type="entry name" value="FAD_binding_3"/>
    <property type="match status" value="1"/>
</dbReference>
<keyword evidence="1" id="KW-0560">Oxidoreductase</keyword>
<dbReference type="EMBL" id="LT670849">
    <property type="protein sequence ID" value="SHN77038.1"/>
    <property type="molecule type" value="Genomic_DNA"/>
</dbReference>
<dbReference type="PANTHER" id="PTHR13789:SF309">
    <property type="entry name" value="PUTATIVE (AFU_ORTHOLOGUE AFUA_6G14510)-RELATED"/>
    <property type="match status" value="1"/>
</dbReference>
<keyword evidence="2 4" id="KW-0503">Monooxygenase</keyword>
<evidence type="ECO:0000313" key="5">
    <source>
        <dbReference type="Proteomes" id="UP000184096"/>
    </source>
</evidence>
<name>A0A1M7U257_9BRAD</name>
<dbReference type="RefSeq" id="WP_072819242.1">
    <property type="nucleotide sequence ID" value="NZ_LT670849.1"/>
</dbReference>
<dbReference type="GO" id="GO:0004497">
    <property type="term" value="F:monooxygenase activity"/>
    <property type="evidence" value="ECO:0007669"/>
    <property type="project" value="UniProtKB-KW"/>
</dbReference>
<reference evidence="5" key="1">
    <citation type="submission" date="2016-11" db="EMBL/GenBank/DDBJ databases">
        <authorList>
            <person name="Varghese N."/>
            <person name="Submissions S."/>
        </authorList>
    </citation>
    <scope>NUCLEOTIDE SEQUENCE [LARGE SCALE GENOMIC DNA]</scope>
    <source>
        <strain evidence="5">GAS401</strain>
    </source>
</reference>
<feature type="domain" description="FAD-binding" evidence="3">
    <location>
        <begin position="6"/>
        <end position="343"/>
    </location>
</feature>
<organism evidence="4 5">
    <name type="scientific">Bradyrhizobium erythrophlei</name>
    <dbReference type="NCBI Taxonomy" id="1437360"/>
    <lineage>
        <taxon>Bacteria</taxon>
        <taxon>Pseudomonadati</taxon>
        <taxon>Pseudomonadota</taxon>
        <taxon>Alphaproteobacteria</taxon>
        <taxon>Hyphomicrobiales</taxon>
        <taxon>Nitrobacteraceae</taxon>
        <taxon>Bradyrhizobium</taxon>
    </lineage>
</organism>
<gene>
    <name evidence="4" type="ORF">SAMN05444170_3360</name>
</gene>
<evidence type="ECO:0000256" key="2">
    <source>
        <dbReference type="ARBA" id="ARBA00023033"/>
    </source>
</evidence>
<dbReference type="Gene3D" id="3.50.50.60">
    <property type="entry name" value="FAD/NAD(P)-binding domain"/>
    <property type="match status" value="1"/>
</dbReference>
<dbReference type="GO" id="GO:0071949">
    <property type="term" value="F:FAD binding"/>
    <property type="evidence" value="ECO:0007669"/>
    <property type="project" value="InterPro"/>
</dbReference>
<evidence type="ECO:0000256" key="1">
    <source>
        <dbReference type="ARBA" id="ARBA00023002"/>
    </source>
</evidence>
<dbReference type="InterPro" id="IPR050493">
    <property type="entry name" value="FAD-dep_Monooxygenase_BioMet"/>
</dbReference>
<proteinExistence type="predicted"/>
<dbReference type="PANTHER" id="PTHR13789">
    <property type="entry name" value="MONOOXYGENASE"/>
    <property type="match status" value="1"/>
</dbReference>
<sequence>MVSPKIAIIGAGMGGMAAAGTLRQAGLDVEVFEQAHQFGRIGAGIQMLPNSMKVLRGIGVEDRLRQRAFAPYSHLNRVGDTGELKRELPMPEDLYGAPFLCMHRADLHEALTSVVPPEIIHLNKKLVRLEQNGGPVTLFFADGTTAAADAVIGADGVHSVVRDIIIGPDRPIHRGRIAYRAVFDSSRLPREISRSRVKWWGEDRHIVIYYTTKDRSQLYFVTSVPEPADWMTKESWSAKGDVHELRQAYAGFHAEVRMVLDACPDCHKWAILERDPLPTWSQGRVVLIGDACHPMTPYMAQGAATSIEDAAVLARCLKGVDVSGVEAAFKRFEAHRKPRTSKIQEISSANTWMSGGNDDPSWLYGYDAWNVSLDAPAPTPGSTPKPAAA</sequence>
<dbReference type="AlphaFoldDB" id="A0A1M7U257"/>
<evidence type="ECO:0000313" key="4">
    <source>
        <dbReference type="EMBL" id="SHN77038.1"/>
    </source>
</evidence>
<accession>A0A1M7U257</accession>
<dbReference type="InterPro" id="IPR002938">
    <property type="entry name" value="FAD-bd"/>
</dbReference>
<dbReference type="PRINTS" id="PR00420">
    <property type="entry name" value="RNGMNOXGNASE"/>
</dbReference>
<evidence type="ECO:0000259" key="3">
    <source>
        <dbReference type="Pfam" id="PF01494"/>
    </source>
</evidence>
<dbReference type="SUPFAM" id="SSF51905">
    <property type="entry name" value="FAD/NAD(P)-binding domain"/>
    <property type="match status" value="1"/>
</dbReference>
<dbReference type="OrthoDB" id="4230779at2"/>